<gene>
    <name evidence="1" type="ORF">FEG63_31115</name>
</gene>
<evidence type="ECO:0000313" key="1">
    <source>
        <dbReference type="EMBL" id="NTY63969.1"/>
    </source>
</evidence>
<reference evidence="1 2" key="1">
    <citation type="submission" date="2019-05" db="EMBL/GenBank/DDBJ databases">
        <title>Mycolicibacterium sphagni ENV482 genome assembly.</title>
        <authorList>
            <person name="Chen W."/>
            <person name="Faulkner N.W."/>
            <person name="Hyman M.R."/>
        </authorList>
    </citation>
    <scope>NUCLEOTIDE SEQUENCE [LARGE SCALE GENOMIC DNA]</scope>
    <source>
        <strain evidence="1 2">ENV482</strain>
    </source>
</reference>
<keyword evidence="2" id="KW-1185">Reference proteome</keyword>
<name>A0ABX2K1V5_9MYCO</name>
<proteinExistence type="predicted"/>
<comment type="caution">
    <text evidence="1">The sequence shown here is derived from an EMBL/GenBank/DDBJ whole genome shotgun (WGS) entry which is preliminary data.</text>
</comment>
<protein>
    <submittedName>
        <fullName evidence="1">Uncharacterized protein</fullName>
    </submittedName>
</protein>
<sequence length="77" mass="8748">MDTSVALISADFARWRLPGWDWPEVLKHPGNRDRSGFQGPDARRQWAHPGAALHRHLSVAMKKSPLVAKWRSPLVAR</sequence>
<accession>A0ABX2K1V5</accession>
<evidence type="ECO:0000313" key="2">
    <source>
        <dbReference type="Proteomes" id="UP000708347"/>
    </source>
</evidence>
<dbReference type="Proteomes" id="UP000708347">
    <property type="component" value="Unassembled WGS sequence"/>
</dbReference>
<dbReference type="EMBL" id="VBSB01000037">
    <property type="protein sequence ID" value="NTY63969.1"/>
    <property type="molecule type" value="Genomic_DNA"/>
</dbReference>
<organism evidence="1 2">
    <name type="scientific">Mycolicibacterium sphagni</name>
    <dbReference type="NCBI Taxonomy" id="1786"/>
    <lineage>
        <taxon>Bacteria</taxon>
        <taxon>Bacillati</taxon>
        <taxon>Actinomycetota</taxon>
        <taxon>Actinomycetes</taxon>
        <taxon>Mycobacteriales</taxon>
        <taxon>Mycobacteriaceae</taxon>
        <taxon>Mycolicibacterium</taxon>
    </lineage>
</organism>